<keyword evidence="2" id="KW-0418">Kinase</keyword>
<name>A0ABU5IGI4_9BURK</name>
<dbReference type="SUPFAM" id="SSF53633">
    <property type="entry name" value="Carbamate kinase-like"/>
    <property type="match status" value="1"/>
</dbReference>
<dbReference type="RefSeq" id="WP_322466374.1">
    <property type="nucleotide sequence ID" value="NZ_JAXOJX010000027.1"/>
</dbReference>
<dbReference type="EMBL" id="JAXOJX010000027">
    <property type="protein sequence ID" value="MDZ5458233.1"/>
    <property type="molecule type" value="Genomic_DNA"/>
</dbReference>
<protein>
    <submittedName>
        <fullName evidence="2">Aspartate kinase</fullName>
    </submittedName>
</protein>
<dbReference type="InterPro" id="IPR036393">
    <property type="entry name" value="AceGlu_kinase-like_sf"/>
</dbReference>
<dbReference type="InterPro" id="IPR001048">
    <property type="entry name" value="Asp/Glu/Uridylate_kinase"/>
</dbReference>
<comment type="caution">
    <text evidence="2">The sequence shown here is derived from an EMBL/GenBank/DDBJ whole genome shotgun (WGS) entry which is preliminary data.</text>
</comment>
<evidence type="ECO:0000313" key="3">
    <source>
        <dbReference type="Proteomes" id="UP001293718"/>
    </source>
</evidence>
<accession>A0ABU5IGI4</accession>
<dbReference type="Gene3D" id="3.40.1160.10">
    <property type="entry name" value="Acetylglutamate kinase-like"/>
    <property type="match status" value="1"/>
</dbReference>
<keyword evidence="3" id="KW-1185">Reference proteome</keyword>
<dbReference type="GO" id="GO:0016301">
    <property type="term" value="F:kinase activity"/>
    <property type="evidence" value="ECO:0007669"/>
    <property type="project" value="UniProtKB-KW"/>
</dbReference>
<keyword evidence="2" id="KW-0808">Transferase</keyword>
<gene>
    <name evidence="2" type="ORF">SM757_16785</name>
</gene>
<sequence length="200" mass="21062">MWVFKLGGSLQSDPALLGRWLALLGTLGRGRAVIVPGGGPFVDQVRAAQSAWGFDELTAHNMAILGMAQTALLLRSQHGALQPAVRDADIRRALRAGKTALWMPMELLKEHADELTGWDVTSDSLALWLSMRLNAERLVVVKSCVVDPALDLPALVRAGVLDARFAAMAAGAGCAVDVVHKAALDDVAAALTGGCRHAPA</sequence>
<evidence type="ECO:0000259" key="1">
    <source>
        <dbReference type="Pfam" id="PF00696"/>
    </source>
</evidence>
<dbReference type="Pfam" id="PF00696">
    <property type="entry name" value="AA_kinase"/>
    <property type="match status" value="1"/>
</dbReference>
<reference evidence="2 3" key="1">
    <citation type="submission" date="2023-11" db="EMBL/GenBank/DDBJ databases">
        <title>Draft genome of Azohydromonas lata strain H1 (DSM1123), a polyhydroxyalkanoate producer.</title>
        <authorList>
            <person name="Traversa D."/>
            <person name="D'Addabbo P."/>
            <person name="Pazzani C."/>
            <person name="Manzari C."/>
            <person name="Chiara M."/>
            <person name="Scrascia M."/>
        </authorList>
    </citation>
    <scope>NUCLEOTIDE SEQUENCE [LARGE SCALE GENOMIC DNA]</scope>
    <source>
        <strain evidence="2 3">H1</strain>
    </source>
</reference>
<dbReference type="Proteomes" id="UP001293718">
    <property type="component" value="Unassembled WGS sequence"/>
</dbReference>
<evidence type="ECO:0000313" key="2">
    <source>
        <dbReference type="EMBL" id="MDZ5458233.1"/>
    </source>
</evidence>
<feature type="domain" description="Aspartate/glutamate/uridylate kinase" evidence="1">
    <location>
        <begin position="2"/>
        <end position="142"/>
    </location>
</feature>
<organism evidence="2 3">
    <name type="scientific">Azohydromonas lata</name>
    <dbReference type="NCBI Taxonomy" id="45677"/>
    <lineage>
        <taxon>Bacteria</taxon>
        <taxon>Pseudomonadati</taxon>
        <taxon>Pseudomonadota</taxon>
        <taxon>Betaproteobacteria</taxon>
        <taxon>Burkholderiales</taxon>
        <taxon>Sphaerotilaceae</taxon>
        <taxon>Azohydromonas</taxon>
    </lineage>
</organism>
<proteinExistence type="predicted"/>